<reference evidence="2 3" key="1">
    <citation type="submission" date="2016-11" db="EMBL/GenBank/DDBJ databases">
        <authorList>
            <person name="Jaros S."/>
            <person name="Januszkiewicz K."/>
            <person name="Wedrychowicz H."/>
        </authorList>
    </citation>
    <scope>NUCLEOTIDE SEQUENCE [LARGE SCALE GENOMIC DNA]</scope>
    <source>
        <strain evidence="2 3">DSM 19557</strain>
    </source>
</reference>
<gene>
    <name evidence="2" type="ORF">SAMN05444391_1256</name>
</gene>
<evidence type="ECO:0000256" key="1">
    <source>
        <dbReference type="SAM" id="Phobius"/>
    </source>
</evidence>
<dbReference type="Pfam" id="PF09988">
    <property type="entry name" value="DUF2227"/>
    <property type="match status" value="1"/>
</dbReference>
<feature type="transmembrane region" description="Helical" evidence="1">
    <location>
        <begin position="87"/>
        <end position="108"/>
    </location>
</feature>
<dbReference type="PANTHER" id="PTHR39085">
    <property type="entry name" value="SLL0924 PROTEIN"/>
    <property type="match status" value="1"/>
</dbReference>
<evidence type="ECO:0000313" key="3">
    <source>
        <dbReference type="Proteomes" id="UP000189810"/>
    </source>
</evidence>
<dbReference type="EMBL" id="LT670846">
    <property type="protein sequence ID" value="SHK50725.1"/>
    <property type="molecule type" value="Genomic_DNA"/>
</dbReference>
<dbReference type="PANTHER" id="PTHR39085:SF1">
    <property type="entry name" value="SLL0924 PROTEIN"/>
    <property type="match status" value="1"/>
</dbReference>
<protein>
    <submittedName>
        <fullName evidence="2">Uncharacterized metal-binding protein</fullName>
    </submittedName>
</protein>
<sequence>MALSRSHDLINLMLLVPTLYFVPREFYLPFATGYLIGTFLLSPDLDLKHSKPSKRWKVFRYLWRPYQSKSKHRGISHVPIVGTFIRIAYLVLAVFLLFQAFVLLLHYVDPSLEVFLTKVDMIGLLQELMYREESFYFLLGLILSEVFHVLIDLISSFLKGYL</sequence>
<dbReference type="AlphaFoldDB" id="A0A1M6T164"/>
<name>A0A1M6T164_9AQUI</name>
<feature type="transmembrane region" description="Helical" evidence="1">
    <location>
        <begin position="135"/>
        <end position="158"/>
    </location>
</feature>
<evidence type="ECO:0000313" key="2">
    <source>
        <dbReference type="EMBL" id="SHK50725.1"/>
    </source>
</evidence>
<dbReference type="OrthoDB" id="69351at2"/>
<feature type="transmembrane region" description="Helical" evidence="1">
    <location>
        <begin position="26"/>
        <end position="47"/>
    </location>
</feature>
<keyword evidence="1" id="KW-1133">Transmembrane helix</keyword>
<organism evidence="2 3">
    <name type="scientific">Thermocrinis minervae</name>
    <dbReference type="NCBI Taxonomy" id="381751"/>
    <lineage>
        <taxon>Bacteria</taxon>
        <taxon>Pseudomonadati</taxon>
        <taxon>Aquificota</taxon>
        <taxon>Aquificia</taxon>
        <taxon>Aquificales</taxon>
        <taxon>Aquificaceae</taxon>
        <taxon>Thermocrinis</taxon>
    </lineage>
</organism>
<keyword evidence="3" id="KW-1185">Reference proteome</keyword>
<keyword evidence="1" id="KW-0812">Transmembrane</keyword>
<dbReference type="Proteomes" id="UP000189810">
    <property type="component" value="Chromosome I"/>
</dbReference>
<keyword evidence="1" id="KW-0472">Membrane</keyword>
<proteinExistence type="predicted"/>
<accession>A0A1M6T164</accession>
<dbReference type="STRING" id="381751.SAMN05444391_1256"/>
<dbReference type="InterPro" id="IPR019250">
    <property type="entry name" value="DUF2227_metal-bd"/>
</dbReference>
<dbReference type="RefSeq" id="WP_079654358.1">
    <property type="nucleotide sequence ID" value="NZ_LT670846.1"/>
</dbReference>